<dbReference type="AlphaFoldDB" id="A0A0G0T0J3"/>
<evidence type="ECO:0000313" key="1">
    <source>
        <dbReference type="EMBL" id="KKR40620.1"/>
    </source>
</evidence>
<dbReference type="Proteomes" id="UP000034881">
    <property type="component" value="Unassembled WGS sequence"/>
</dbReference>
<accession>A0A0G0T0J3</accession>
<reference evidence="1 2" key="1">
    <citation type="journal article" date="2015" name="Nature">
        <title>rRNA introns, odd ribosomes, and small enigmatic genomes across a large radiation of phyla.</title>
        <authorList>
            <person name="Brown C.T."/>
            <person name="Hug L.A."/>
            <person name="Thomas B.C."/>
            <person name="Sharon I."/>
            <person name="Castelle C.J."/>
            <person name="Singh A."/>
            <person name="Wilkins M.J."/>
            <person name="Williams K.H."/>
            <person name="Banfield J.F."/>
        </authorList>
    </citation>
    <scope>NUCLEOTIDE SEQUENCE [LARGE SCALE GENOMIC DNA]</scope>
</reference>
<sequence>MVLKNFKDLTDKCRKITEALYRVTDLMPEQEPLKWSLRERAMGIFSKITELKDIPIYKKARNLEEIIHSTSGILNFLELASAASFISQLNFEVLKREYLALVNFIEDRKEEFLPTEPVLIQPLPSNINSLTQANDKGHNRQNNKISAKEMSVKDDIDRKSKIIAILNNNKDWVSIKDIIFAFKDVGPKTVQRELSAMISEGLLKTIGEKRWRKYALKTN</sequence>
<organism evidence="1 2">
    <name type="scientific">Candidatus Daviesbacteria bacterium GW2011_GWC2_40_12</name>
    <dbReference type="NCBI Taxonomy" id="1618431"/>
    <lineage>
        <taxon>Bacteria</taxon>
        <taxon>Candidatus Daviesiibacteriota</taxon>
    </lineage>
</organism>
<dbReference type="EMBL" id="LBYB01000020">
    <property type="protein sequence ID" value="KKR40620.1"/>
    <property type="molecule type" value="Genomic_DNA"/>
</dbReference>
<gene>
    <name evidence="1" type="ORF">UT77_C0020G0007</name>
</gene>
<proteinExistence type="predicted"/>
<evidence type="ECO:0008006" key="3">
    <source>
        <dbReference type="Google" id="ProtNLM"/>
    </source>
</evidence>
<evidence type="ECO:0000313" key="2">
    <source>
        <dbReference type="Proteomes" id="UP000034881"/>
    </source>
</evidence>
<name>A0A0G0T0J3_9BACT</name>
<protein>
    <recommendedName>
        <fullName evidence="3">HTH deoR-type domain-containing protein</fullName>
    </recommendedName>
</protein>
<comment type="caution">
    <text evidence="1">The sequence shown here is derived from an EMBL/GenBank/DDBJ whole genome shotgun (WGS) entry which is preliminary data.</text>
</comment>